<dbReference type="GO" id="GO:0000049">
    <property type="term" value="F:tRNA binding"/>
    <property type="evidence" value="ECO:0007669"/>
    <property type="project" value="UniProtKB-UniRule"/>
</dbReference>
<evidence type="ECO:0000313" key="14">
    <source>
        <dbReference type="Proteomes" id="UP000278627"/>
    </source>
</evidence>
<proteinExistence type="inferred from homology"/>
<evidence type="ECO:0000256" key="4">
    <source>
        <dbReference type="ARBA" id="ARBA00022490"/>
    </source>
</evidence>
<dbReference type="InterPro" id="IPR045546">
    <property type="entry name" value="Exportin-T_C"/>
</dbReference>
<keyword evidence="6 10" id="KW-0694">RNA-binding</keyword>
<keyword evidence="4 10" id="KW-0963">Cytoplasm</keyword>
<dbReference type="Pfam" id="PF08389">
    <property type="entry name" value="Xpo1"/>
    <property type="match status" value="1"/>
</dbReference>
<evidence type="ECO:0000259" key="12">
    <source>
        <dbReference type="Pfam" id="PF19282"/>
    </source>
</evidence>
<evidence type="ECO:0000256" key="10">
    <source>
        <dbReference type="RuleBase" id="RU366037"/>
    </source>
</evidence>
<reference evidence="15" key="1">
    <citation type="submission" date="2017-02" db="UniProtKB">
        <authorList>
            <consortium name="WormBaseParasite"/>
        </authorList>
    </citation>
    <scope>IDENTIFICATION</scope>
</reference>
<dbReference type="GO" id="GO:0071528">
    <property type="term" value="P:tRNA re-export from nucleus"/>
    <property type="evidence" value="ECO:0007669"/>
    <property type="project" value="UniProtKB-UniRule"/>
</dbReference>
<protein>
    <recommendedName>
        <fullName evidence="2 10">Exportin-T</fullName>
    </recommendedName>
    <alternativeName>
        <fullName evidence="8 10">Exportin(tRNA)</fullName>
    </alternativeName>
    <alternativeName>
        <fullName evidence="9 10">tRNA exportin</fullName>
    </alternativeName>
</protein>
<comment type="function">
    <text evidence="10">tRNA nucleus export receptor which facilitates tRNA translocation across the nuclear pore complex.</text>
</comment>
<dbReference type="Pfam" id="PF19282">
    <property type="entry name" value="Exportin-T"/>
    <property type="match status" value="1"/>
</dbReference>
<evidence type="ECO:0000256" key="3">
    <source>
        <dbReference type="ARBA" id="ARBA00022448"/>
    </source>
</evidence>
<dbReference type="InterPro" id="IPR016024">
    <property type="entry name" value="ARM-type_fold"/>
</dbReference>
<dbReference type="STRING" id="6280.A0A0N4T0T9"/>
<organism evidence="15">
    <name type="scientific">Brugia pahangi</name>
    <name type="common">Filarial nematode worm</name>
    <dbReference type="NCBI Taxonomy" id="6280"/>
    <lineage>
        <taxon>Eukaryota</taxon>
        <taxon>Metazoa</taxon>
        <taxon>Ecdysozoa</taxon>
        <taxon>Nematoda</taxon>
        <taxon>Chromadorea</taxon>
        <taxon>Rhabditida</taxon>
        <taxon>Spirurina</taxon>
        <taxon>Spiruromorpha</taxon>
        <taxon>Filarioidea</taxon>
        <taxon>Onchocercidae</taxon>
        <taxon>Brugia</taxon>
    </lineage>
</organism>
<dbReference type="Gene3D" id="1.25.10.10">
    <property type="entry name" value="Leucine-rich Repeat Variant"/>
    <property type="match status" value="1"/>
</dbReference>
<gene>
    <name evidence="13" type="ORF">BPAG_LOCUS1734</name>
</gene>
<feature type="domain" description="Exportin-1/Importin-beta-like" evidence="11">
    <location>
        <begin position="140"/>
        <end position="309"/>
    </location>
</feature>
<evidence type="ECO:0000256" key="5">
    <source>
        <dbReference type="ARBA" id="ARBA00022555"/>
    </source>
</evidence>
<dbReference type="SUPFAM" id="SSF48371">
    <property type="entry name" value="ARM repeat"/>
    <property type="match status" value="1"/>
</dbReference>
<evidence type="ECO:0000256" key="6">
    <source>
        <dbReference type="ARBA" id="ARBA00022884"/>
    </source>
</evidence>
<accession>A0A0N4T0T9</accession>
<comment type="similarity">
    <text evidence="10">Belongs to the exportin family.</text>
</comment>
<dbReference type="InterPro" id="IPR011989">
    <property type="entry name" value="ARM-like"/>
</dbReference>
<sequence length="1045" mass="120156">MVLFLEPTLSAFFGLPGLHLHDEIYALVFPLQRLGVLFKKVTFIDSVVLLIMISIASLANTAQHHLIFEYIEKLKNECDGWKNCIEKIISGCDPEEHFMLLQVIETYLTVRYADNDQDQDIIRRWMYGWLRRLSSPENLPSYLVNKMAQLFALVFATDFPKRWPNFMEEASFLYICAVFFQQMVSSPEITVFFLRTLIAIDCEVVDREIRRTKQETERNMRIKDAMRDNCNYSLALIWTQILVSLTSFVELLQFEAENNDLKTRELCLDVIACYIDWIDLELVVNNTTIPFIISSYCLKNEHTCESAISAINAMVTKGMDAEKKLVLTASLCTILRENGSFDLRENNADDVLRTGALISSLGCALIDCHTWYLFDFPPKCFSKTGDVEKSIQCEVLLQEQADIALLCFSNEDIDASETVVEFLRRYVCILKTQEFEKRHDFTSRMICIAIDRYKAASDVDLSNTDGEVVAEFMAYRRQLRNMLSAVGNFEPEPILMKLEPSVQNVCENWKQCQMNVVEATLALVYDLADFIHTNFGSNSGLISERAKILAVQILQSTINHCGLPCINTLFFEIACRYERILQNSTGLLPLILVWISNFGLTYLTIISYFSFQEAFLDTRGIRQSSLRSRSRIIYLFCRFVKAHKLFVGSQAENILAQLESFFTVTSEEDYQLSKEDQMYLYESTSVLIIHSNLPVERKQECMKILGLSLLQKFSRITERLSRTKNVDEVQQLHQRFADVIGYSARVTKAFSNNYTMQYCQCTIIFIELMEVFLDKVTPNNVEGLDALRQYLHRMVTCLDGEILAMLPVICNKYLDVGLDLKMMHDFLILLQQIFGKFKKRLLEIGLNIPALFDILWAAQRTSVDTCNESHVKDMVYYNRAFLQTILSILTHDLTVMLTDCGVEFLNKIADSLISFMSLNDVPTQRMTFQIISKLFLKLSNDGSVACIEFLWEKAVCGALQTPLNGNHDLTDAQCILLQHEIYVCLQTLRSCSLERFDQCLQLSLPAHFARNFCQCMSSYKGKQLEKALDTQYAQLRRMKADTIAQ</sequence>
<dbReference type="EMBL" id="UZAD01000161">
    <property type="protein sequence ID" value="VDN82920.1"/>
    <property type="molecule type" value="Genomic_DNA"/>
</dbReference>
<dbReference type="InterPro" id="IPR013598">
    <property type="entry name" value="Exportin-1/Importin-b-like"/>
</dbReference>
<evidence type="ECO:0000313" key="13">
    <source>
        <dbReference type="EMBL" id="VDN82920.1"/>
    </source>
</evidence>
<dbReference type="GO" id="GO:0005737">
    <property type="term" value="C:cytoplasm"/>
    <property type="evidence" value="ECO:0007669"/>
    <property type="project" value="UniProtKB-SubCell"/>
</dbReference>
<reference evidence="13 14" key="2">
    <citation type="submission" date="2018-11" db="EMBL/GenBank/DDBJ databases">
        <authorList>
            <consortium name="Pathogen Informatics"/>
        </authorList>
    </citation>
    <scope>NUCLEOTIDE SEQUENCE [LARGE SCALE GENOMIC DNA]</scope>
</reference>
<evidence type="ECO:0000256" key="8">
    <source>
        <dbReference type="ARBA" id="ARBA00029784"/>
    </source>
</evidence>
<keyword evidence="3 10" id="KW-0813">Transport</keyword>
<dbReference type="GO" id="GO:0031267">
    <property type="term" value="F:small GTPase binding"/>
    <property type="evidence" value="ECO:0007669"/>
    <property type="project" value="InterPro"/>
</dbReference>
<dbReference type="GO" id="GO:0005643">
    <property type="term" value="C:nuclear pore"/>
    <property type="evidence" value="ECO:0007669"/>
    <property type="project" value="TreeGrafter"/>
</dbReference>
<dbReference type="Proteomes" id="UP000278627">
    <property type="component" value="Unassembled WGS sequence"/>
</dbReference>
<keyword evidence="14" id="KW-1185">Reference proteome</keyword>
<evidence type="ECO:0000259" key="11">
    <source>
        <dbReference type="Pfam" id="PF08389"/>
    </source>
</evidence>
<dbReference type="WBParaSite" id="BPAG_0000175301-mRNA-1">
    <property type="protein sequence ID" value="BPAG_0000175301-mRNA-1"/>
    <property type="gene ID" value="BPAG_0000175301"/>
</dbReference>
<keyword evidence="7 10" id="KW-0539">Nucleus</keyword>
<comment type="subcellular location">
    <subcellularLocation>
        <location evidence="1 10">Cytoplasm</location>
    </subcellularLocation>
    <subcellularLocation>
        <location evidence="10">Nucleus</location>
    </subcellularLocation>
    <text evidence="10">Shuttles between the nucleus and the cytoplasm.</text>
</comment>
<dbReference type="PANTHER" id="PTHR15952:SF11">
    <property type="entry name" value="EXPORTIN-T"/>
    <property type="match status" value="1"/>
</dbReference>
<evidence type="ECO:0000313" key="15">
    <source>
        <dbReference type="WBParaSite" id="BPAG_0000175301-mRNA-1"/>
    </source>
</evidence>
<dbReference type="PANTHER" id="PTHR15952">
    <property type="entry name" value="EXPORTIN-T/LOS1"/>
    <property type="match status" value="1"/>
</dbReference>
<dbReference type="GO" id="GO:0016363">
    <property type="term" value="C:nuclear matrix"/>
    <property type="evidence" value="ECO:0007669"/>
    <property type="project" value="TreeGrafter"/>
</dbReference>
<evidence type="ECO:0000256" key="7">
    <source>
        <dbReference type="ARBA" id="ARBA00023242"/>
    </source>
</evidence>
<name>A0A0N4T0T9_BRUPA</name>
<evidence type="ECO:0000256" key="2">
    <source>
        <dbReference type="ARBA" id="ARBA00018928"/>
    </source>
</evidence>
<evidence type="ECO:0000256" key="9">
    <source>
        <dbReference type="ARBA" id="ARBA00032199"/>
    </source>
</evidence>
<dbReference type="InterPro" id="IPR040017">
    <property type="entry name" value="XPOT"/>
</dbReference>
<dbReference type="AlphaFoldDB" id="A0A0N4T0T9"/>
<evidence type="ECO:0000256" key="1">
    <source>
        <dbReference type="ARBA" id="ARBA00004496"/>
    </source>
</evidence>
<keyword evidence="5 10" id="KW-0820">tRNA-binding</keyword>
<feature type="domain" description="Exportin-T C-terminal" evidence="12">
    <location>
        <begin position="392"/>
        <end position="941"/>
    </location>
</feature>